<feature type="compositionally biased region" description="Polar residues" evidence="7">
    <location>
        <begin position="12"/>
        <end position="41"/>
    </location>
</feature>
<keyword evidence="6" id="KW-0804">Transcription</keyword>
<proteinExistence type="inferred from homology"/>
<comment type="similarity">
    <text evidence="1">Belongs to the FlgM family.</text>
</comment>
<evidence type="ECO:0000256" key="7">
    <source>
        <dbReference type="SAM" id="MobiDB-lite"/>
    </source>
</evidence>
<name>A0A3B0ZAX8_9ZZZZ</name>
<dbReference type="SUPFAM" id="SSF101498">
    <property type="entry name" value="Anti-sigma factor FlgM"/>
    <property type="match status" value="1"/>
</dbReference>
<keyword evidence="3" id="KW-0678">Repressor</keyword>
<feature type="domain" description="Anti-sigma-28 factor FlgM C-terminal" evidence="8">
    <location>
        <begin position="42"/>
        <end position="95"/>
    </location>
</feature>
<evidence type="ECO:0000256" key="1">
    <source>
        <dbReference type="ARBA" id="ARBA00005322"/>
    </source>
</evidence>
<dbReference type="InterPro" id="IPR031316">
    <property type="entry name" value="FlgM_C"/>
</dbReference>
<dbReference type="NCBIfam" id="TIGR03824">
    <property type="entry name" value="FlgM_jcvi"/>
    <property type="match status" value="1"/>
</dbReference>
<dbReference type="GO" id="GO:0044781">
    <property type="term" value="P:bacterial-type flagellum organization"/>
    <property type="evidence" value="ECO:0007669"/>
    <property type="project" value="UniProtKB-KW"/>
</dbReference>
<evidence type="ECO:0000256" key="6">
    <source>
        <dbReference type="ARBA" id="ARBA00023163"/>
    </source>
</evidence>
<keyword evidence="4" id="KW-1005">Bacterial flagellum biogenesis</keyword>
<dbReference type="Pfam" id="PF04316">
    <property type="entry name" value="FlgM"/>
    <property type="match status" value="1"/>
</dbReference>
<dbReference type="EMBL" id="UOFO01000087">
    <property type="protein sequence ID" value="VAW86140.1"/>
    <property type="molecule type" value="Genomic_DNA"/>
</dbReference>
<dbReference type="InterPro" id="IPR007412">
    <property type="entry name" value="FlgM"/>
</dbReference>
<dbReference type="GO" id="GO:0045892">
    <property type="term" value="P:negative regulation of DNA-templated transcription"/>
    <property type="evidence" value="ECO:0007669"/>
    <property type="project" value="InterPro"/>
</dbReference>
<sequence>MAIDIAGKMATSLPTPHSENVQVAQNEPTAAQDETGTPSTLDTVSITDNAHTMQQLHSEIKSLPVIDVQRVEGIRKELSEGNFNVDPQRVAEKLVTFETALK</sequence>
<reference evidence="9" key="1">
    <citation type="submission" date="2018-06" db="EMBL/GenBank/DDBJ databases">
        <authorList>
            <person name="Zhirakovskaya E."/>
        </authorList>
    </citation>
    <scope>NUCLEOTIDE SEQUENCE</scope>
</reference>
<dbReference type="InterPro" id="IPR035890">
    <property type="entry name" value="Anti-sigma-28_factor_FlgM_sf"/>
</dbReference>
<evidence type="ECO:0000256" key="2">
    <source>
        <dbReference type="ARBA" id="ARBA00017823"/>
    </source>
</evidence>
<organism evidence="9">
    <name type="scientific">hydrothermal vent metagenome</name>
    <dbReference type="NCBI Taxonomy" id="652676"/>
    <lineage>
        <taxon>unclassified sequences</taxon>
        <taxon>metagenomes</taxon>
        <taxon>ecological metagenomes</taxon>
    </lineage>
</organism>
<evidence type="ECO:0000256" key="5">
    <source>
        <dbReference type="ARBA" id="ARBA00023015"/>
    </source>
</evidence>
<gene>
    <name evidence="9" type="ORF">MNBD_GAMMA16-2225</name>
</gene>
<keyword evidence="5" id="KW-0805">Transcription regulation</keyword>
<evidence type="ECO:0000256" key="4">
    <source>
        <dbReference type="ARBA" id="ARBA00022795"/>
    </source>
</evidence>
<protein>
    <recommendedName>
        <fullName evidence="2">Negative regulator of flagellin synthesis</fullName>
    </recommendedName>
</protein>
<feature type="region of interest" description="Disordered" evidence="7">
    <location>
        <begin position="1"/>
        <end position="41"/>
    </location>
</feature>
<evidence type="ECO:0000259" key="8">
    <source>
        <dbReference type="Pfam" id="PF04316"/>
    </source>
</evidence>
<evidence type="ECO:0000256" key="3">
    <source>
        <dbReference type="ARBA" id="ARBA00022491"/>
    </source>
</evidence>
<accession>A0A3B0ZAX8</accession>
<dbReference type="AlphaFoldDB" id="A0A3B0ZAX8"/>
<evidence type="ECO:0000313" key="9">
    <source>
        <dbReference type="EMBL" id="VAW86140.1"/>
    </source>
</evidence>